<evidence type="ECO:0000313" key="2">
    <source>
        <dbReference type="EMBL" id="CAD6217018.1"/>
    </source>
</evidence>
<dbReference type="Pfam" id="PF03531">
    <property type="entry name" value="SSrecog"/>
    <property type="match status" value="1"/>
</dbReference>
<evidence type="ECO:0000313" key="3">
    <source>
        <dbReference type="Proteomes" id="UP000604825"/>
    </source>
</evidence>
<comment type="caution">
    <text evidence="2">The sequence shown here is derived from an EMBL/GenBank/DDBJ whole genome shotgun (WGS) entry which is preliminary data.</text>
</comment>
<dbReference type="InterPro" id="IPR050454">
    <property type="entry name" value="RTT106/SSRP1_HistChap/FACT"/>
</dbReference>
<dbReference type="PANTHER" id="PTHR45849:SF1">
    <property type="entry name" value="FACT COMPLEX SUBUNIT SSRP1"/>
    <property type="match status" value="1"/>
</dbReference>
<accession>A0A811N664</accession>
<dbReference type="GO" id="GO:0042393">
    <property type="term" value="F:histone binding"/>
    <property type="evidence" value="ECO:0007669"/>
    <property type="project" value="TreeGrafter"/>
</dbReference>
<feature type="domain" description="SSRP1 dimerization" evidence="1">
    <location>
        <begin position="14"/>
        <end position="53"/>
    </location>
</feature>
<dbReference type="InterPro" id="IPR024954">
    <property type="entry name" value="SSRP1_DD"/>
</dbReference>
<dbReference type="InterPro" id="IPR038167">
    <property type="entry name" value="SSRP1_sf"/>
</dbReference>
<dbReference type="GO" id="GO:0031491">
    <property type="term" value="F:nucleosome binding"/>
    <property type="evidence" value="ECO:0007669"/>
    <property type="project" value="TreeGrafter"/>
</dbReference>
<evidence type="ECO:0000259" key="1">
    <source>
        <dbReference type="Pfam" id="PF03531"/>
    </source>
</evidence>
<dbReference type="EMBL" id="CAJGYO010000003">
    <property type="protein sequence ID" value="CAD6217018.1"/>
    <property type="molecule type" value="Genomic_DNA"/>
</dbReference>
<dbReference type="OrthoDB" id="1708760at2759"/>
<keyword evidence="3" id="KW-1185">Reference proteome</keyword>
<dbReference type="GO" id="GO:0035101">
    <property type="term" value="C:FACT complex"/>
    <property type="evidence" value="ECO:0007669"/>
    <property type="project" value="TreeGrafter"/>
</dbReference>
<dbReference type="FunFam" id="2.30.29.220:FF:000002">
    <property type="entry name" value="FACT complex subunit SSRP1"/>
    <property type="match status" value="1"/>
</dbReference>
<organism evidence="2 3">
    <name type="scientific">Miscanthus lutarioriparius</name>
    <dbReference type="NCBI Taxonomy" id="422564"/>
    <lineage>
        <taxon>Eukaryota</taxon>
        <taxon>Viridiplantae</taxon>
        <taxon>Streptophyta</taxon>
        <taxon>Embryophyta</taxon>
        <taxon>Tracheophyta</taxon>
        <taxon>Spermatophyta</taxon>
        <taxon>Magnoliopsida</taxon>
        <taxon>Liliopsida</taxon>
        <taxon>Poales</taxon>
        <taxon>Poaceae</taxon>
        <taxon>PACMAD clade</taxon>
        <taxon>Panicoideae</taxon>
        <taxon>Andropogonodae</taxon>
        <taxon>Andropogoneae</taxon>
        <taxon>Saccharinae</taxon>
        <taxon>Miscanthus</taxon>
    </lineage>
</organism>
<proteinExistence type="predicted"/>
<gene>
    <name evidence="2" type="ORF">NCGR_LOCUS11166</name>
</gene>
<dbReference type="AlphaFoldDB" id="A0A811N664"/>
<protein>
    <recommendedName>
        <fullName evidence="1">SSRP1 dimerization domain-containing protein</fullName>
    </recommendedName>
</protein>
<dbReference type="Gene3D" id="2.30.29.220">
    <property type="entry name" value="Structure-specific recognition protein (SSRP1)"/>
    <property type="match status" value="1"/>
</dbReference>
<reference evidence="2" key="1">
    <citation type="submission" date="2020-10" db="EMBL/GenBank/DDBJ databases">
        <authorList>
            <person name="Han B."/>
            <person name="Lu T."/>
            <person name="Zhao Q."/>
            <person name="Huang X."/>
            <person name="Zhao Y."/>
        </authorList>
    </citation>
    <scope>NUCLEOTIDE SEQUENCE</scope>
</reference>
<sequence length="118" mass="12963">MGVKPDEKQLSVSGHNWGGIDIDGNMLTFMVGSKQAFEVSIPDVAQTQMQGKTVAQTQMQGKTDVLIEFHVDDTTGSNEFVGDENRPLAHILRETILKFADVGSSEMELRFLHQGGKI</sequence>
<name>A0A811N664_9POAL</name>
<dbReference type="PANTHER" id="PTHR45849">
    <property type="entry name" value="FACT COMPLEX SUBUNIT SSRP1"/>
    <property type="match status" value="1"/>
</dbReference>
<dbReference type="Proteomes" id="UP000604825">
    <property type="component" value="Unassembled WGS sequence"/>
</dbReference>